<evidence type="ECO:0000313" key="2">
    <source>
        <dbReference type="Proteomes" id="UP000198748"/>
    </source>
</evidence>
<dbReference type="EMBL" id="FNAN01000034">
    <property type="protein sequence ID" value="SDH36848.1"/>
    <property type="molecule type" value="Genomic_DNA"/>
</dbReference>
<gene>
    <name evidence="1" type="ORF">SAMN04487996_13440</name>
</gene>
<dbReference type="AlphaFoldDB" id="A0A1G8BUP4"/>
<dbReference type="Proteomes" id="UP000198748">
    <property type="component" value="Unassembled WGS sequence"/>
</dbReference>
<name>A0A1G8BUP4_9BACT</name>
<reference evidence="2" key="1">
    <citation type="submission" date="2016-10" db="EMBL/GenBank/DDBJ databases">
        <authorList>
            <person name="Varghese N."/>
            <person name="Submissions S."/>
        </authorList>
    </citation>
    <scope>NUCLEOTIDE SEQUENCE [LARGE SCALE GENOMIC DNA]</scope>
    <source>
        <strain evidence="2">DSM 25329</strain>
    </source>
</reference>
<accession>A0A1G8BUP4</accession>
<sequence>MLAFSALTSTAIREMNWIKNCVRKLLACYYTWGCSFTLISYSNDITEIWDYSYRNKGKSV</sequence>
<proteinExistence type="predicted"/>
<organism evidence="1 2">
    <name type="scientific">Dyadobacter soli</name>
    <dbReference type="NCBI Taxonomy" id="659014"/>
    <lineage>
        <taxon>Bacteria</taxon>
        <taxon>Pseudomonadati</taxon>
        <taxon>Bacteroidota</taxon>
        <taxon>Cytophagia</taxon>
        <taxon>Cytophagales</taxon>
        <taxon>Spirosomataceae</taxon>
        <taxon>Dyadobacter</taxon>
    </lineage>
</organism>
<protein>
    <submittedName>
        <fullName evidence="1">Uncharacterized protein</fullName>
    </submittedName>
</protein>
<evidence type="ECO:0000313" key="1">
    <source>
        <dbReference type="EMBL" id="SDH36848.1"/>
    </source>
</evidence>
<keyword evidence="2" id="KW-1185">Reference proteome</keyword>